<comment type="caution">
    <text evidence="4">The sequence shown here is derived from an EMBL/GenBank/DDBJ whole genome shotgun (WGS) entry which is preliminary data.</text>
</comment>
<dbReference type="GO" id="GO:0043565">
    <property type="term" value="F:sequence-specific DNA binding"/>
    <property type="evidence" value="ECO:0007669"/>
    <property type="project" value="InterPro"/>
</dbReference>
<dbReference type="GO" id="GO:0003700">
    <property type="term" value="F:DNA-binding transcription factor activity"/>
    <property type="evidence" value="ECO:0007669"/>
    <property type="project" value="InterPro"/>
</dbReference>
<proteinExistence type="predicted"/>
<keyword evidence="1" id="KW-0805">Transcription regulation</keyword>
<evidence type="ECO:0000256" key="1">
    <source>
        <dbReference type="ARBA" id="ARBA00023015"/>
    </source>
</evidence>
<protein>
    <submittedName>
        <fullName evidence="4">AraC family transcriptional regulator</fullName>
    </submittedName>
</protein>
<name>A0AAW9K616_CLOPF</name>
<evidence type="ECO:0000313" key="5">
    <source>
        <dbReference type="Proteomes" id="UP001288944"/>
    </source>
</evidence>
<sequence>GYCDSSHFSKKFKEKQGVSPLSYRNDKLIK</sequence>
<reference evidence="4" key="1">
    <citation type="submission" date="2019-11" db="EMBL/GenBank/DDBJ databases">
        <title>Characterization of Clostridium perfringens isolates from swine manure treated agricultural soils.</title>
        <authorList>
            <person name="Wushke S.T."/>
        </authorList>
    </citation>
    <scope>NUCLEOTIDE SEQUENCE</scope>
    <source>
        <strain evidence="4">X62</strain>
    </source>
</reference>
<dbReference type="SUPFAM" id="SSF46689">
    <property type="entry name" value="Homeodomain-like"/>
    <property type="match status" value="1"/>
</dbReference>
<dbReference type="Gene3D" id="1.10.10.60">
    <property type="entry name" value="Homeodomain-like"/>
    <property type="match status" value="1"/>
</dbReference>
<dbReference type="EMBL" id="WNUR01000111">
    <property type="protein sequence ID" value="MDZ7542380.1"/>
    <property type="molecule type" value="Genomic_DNA"/>
</dbReference>
<dbReference type="Pfam" id="PF00165">
    <property type="entry name" value="HTH_AraC"/>
    <property type="match status" value="1"/>
</dbReference>
<dbReference type="Proteomes" id="UP001288944">
    <property type="component" value="Unassembled WGS sequence"/>
</dbReference>
<evidence type="ECO:0000313" key="4">
    <source>
        <dbReference type="EMBL" id="MDZ7542380.1"/>
    </source>
</evidence>
<dbReference type="InterPro" id="IPR009057">
    <property type="entry name" value="Homeodomain-like_sf"/>
</dbReference>
<dbReference type="InterPro" id="IPR018060">
    <property type="entry name" value="HTH_AraC"/>
</dbReference>
<accession>A0AAW9K616</accession>
<gene>
    <name evidence="4" type="ORF">GNF83_14390</name>
</gene>
<feature type="domain" description="HTH araC/xylS-type" evidence="3">
    <location>
        <begin position="1"/>
        <end position="26"/>
    </location>
</feature>
<organism evidence="4 5">
    <name type="scientific">Clostridium perfringens</name>
    <dbReference type="NCBI Taxonomy" id="1502"/>
    <lineage>
        <taxon>Bacteria</taxon>
        <taxon>Bacillati</taxon>
        <taxon>Bacillota</taxon>
        <taxon>Clostridia</taxon>
        <taxon>Eubacteriales</taxon>
        <taxon>Clostridiaceae</taxon>
        <taxon>Clostridium</taxon>
    </lineage>
</organism>
<dbReference type="AlphaFoldDB" id="A0AAW9K616"/>
<keyword evidence="2" id="KW-0804">Transcription</keyword>
<evidence type="ECO:0000259" key="3">
    <source>
        <dbReference type="PROSITE" id="PS01124"/>
    </source>
</evidence>
<evidence type="ECO:0000256" key="2">
    <source>
        <dbReference type="ARBA" id="ARBA00023163"/>
    </source>
</evidence>
<feature type="non-terminal residue" evidence="4">
    <location>
        <position position="1"/>
    </location>
</feature>
<dbReference type="PROSITE" id="PS01124">
    <property type="entry name" value="HTH_ARAC_FAMILY_2"/>
    <property type="match status" value="1"/>
</dbReference>